<sequence length="393" mass="42615">MIGEALWKTWVRKRWVSDVFTITSKTAAAQALGAMHMPGQLSRRNHHFLGKDVERSCAMALLAGILAVATVAAALVALRFIWSRAPAVHDVELCKTYGCREHASQLGAQSDSEPGAQPCVDFGRFVCSRWPRRFHFRIADEPVLDSYSRLVSSTVFGDEAWQGGLMERSGDVQSSIMGDLSKAVVDASRPSAKPWLGDVRGLARFVYPLGPKDWLRALQSAFGAEGTGTASAPVKLDDRVYVSDVALLDTVESLFWNHSAADVAAHTSWWVAQILAPLASEAVFSAVRTVEFFGALAQALMCAMQVESVYNVLLAVLERERLEADARAKLAHLFERLQSVALKKAISSSRIGDAALTALFSAARSWKTVLWPEDSGDSRSVNRCSGVAGSSSG</sequence>
<dbReference type="EMBL" id="JARKHS020028848">
    <property type="protein sequence ID" value="KAK8763927.1"/>
    <property type="molecule type" value="Genomic_DNA"/>
</dbReference>
<protein>
    <submittedName>
        <fullName evidence="3">Uncharacterized protein</fullName>
    </submittedName>
</protein>
<name>A0AAQ4DN87_AMBAM</name>
<reference evidence="3 4" key="1">
    <citation type="journal article" date="2023" name="Arcadia Sci">
        <title>De novo assembly of a long-read Amblyomma americanum tick genome.</title>
        <authorList>
            <person name="Chou S."/>
            <person name="Poskanzer K.E."/>
            <person name="Rollins M."/>
            <person name="Thuy-Boun P.S."/>
        </authorList>
    </citation>
    <scope>NUCLEOTIDE SEQUENCE [LARGE SCALE GENOMIC DNA]</scope>
    <source>
        <strain evidence="3">F_SG_1</strain>
        <tissue evidence="3">Salivary glands</tissue>
    </source>
</reference>
<keyword evidence="2" id="KW-0812">Transmembrane</keyword>
<keyword evidence="2" id="KW-0472">Membrane</keyword>
<evidence type="ECO:0000256" key="2">
    <source>
        <dbReference type="SAM" id="Phobius"/>
    </source>
</evidence>
<proteinExistence type="predicted"/>
<dbReference type="AlphaFoldDB" id="A0AAQ4DN87"/>
<evidence type="ECO:0000313" key="4">
    <source>
        <dbReference type="Proteomes" id="UP001321473"/>
    </source>
</evidence>
<organism evidence="3 4">
    <name type="scientific">Amblyomma americanum</name>
    <name type="common">Lone star tick</name>
    <dbReference type="NCBI Taxonomy" id="6943"/>
    <lineage>
        <taxon>Eukaryota</taxon>
        <taxon>Metazoa</taxon>
        <taxon>Ecdysozoa</taxon>
        <taxon>Arthropoda</taxon>
        <taxon>Chelicerata</taxon>
        <taxon>Arachnida</taxon>
        <taxon>Acari</taxon>
        <taxon>Parasitiformes</taxon>
        <taxon>Ixodida</taxon>
        <taxon>Ixodoidea</taxon>
        <taxon>Ixodidae</taxon>
        <taxon>Amblyomminae</taxon>
        <taxon>Amblyomma</taxon>
    </lineage>
</organism>
<keyword evidence="2" id="KW-1133">Transmembrane helix</keyword>
<feature type="region of interest" description="Disordered" evidence="1">
    <location>
        <begin position="374"/>
        <end position="393"/>
    </location>
</feature>
<feature type="transmembrane region" description="Helical" evidence="2">
    <location>
        <begin position="58"/>
        <end position="82"/>
    </location>
</feature>
<keyword evidence="4" id="KW-1185">Reference proteome</keyword>
<comment type="caution">
    <text evidence="3">The sequence shown here is derived from an EMBL/GenBank/DDBJ whole genome shotgun (WGS) entry which is preliminary data.</text>
</comment>
<gene>
    <name evidence="3" type="ORF">V5799_033470</name>
</gene>
<accession>A0AAQ4DN87</accession>
<evidence type="ECO:0000256" key="1">
    <source>
        <dbReference type="SAM" id="MobiDB-lite"/>
    </source>
</evidence>
<feature type="compositionally biased region" description="Polar residues" evidence="1">
    <location>
        <begin position="378"/>
        <end position="393"/>
    </location>
</feature>
<dbReference type="Proteomes" id="UP001321473">
    <property type="component" value="Unassembled WGS sequence"/>
</dbReference>
<evidence type="ECO:0000313" key="3">
    <source>
        <dbReference type="EMBL" id="KAK8763927.1"/>
    </source>
</evidence>